<organism evidence="2 3">
    <name type="scientific">Aspergillus ellipticus CBS 707.79</name>
    <dbReference type="NCBI Taxonomy" id="1448320"/>
    <lineage>
        <taxon>Eukaryota</taxon>
        <taxon>Fungi</taxon>
        <taxon>Dikarya</taxon>
        <taxon>Ascomycota</taxon>
        <taxon>Pezizomycotina</taxon>
        <taxon>Eurotiomycetes</taxon>
        <taxon>Eurotiomycetidae</taxon>
        <taxon>Eurotiales</taxon>
        <taxon>Aspergillaceae</taxon>
        <taxon>Aspergillus</taxon>
        <taxon>Aspergillus subgen. Circumdati</taxon>
    </lineage>
</organism>
<dbReference type="InterPro" id="IPR002347">
    <property type="entry name" value="SDR_fam"/>
</dbReference>
<dbReference type="InterPro" id="IPR036291">
    <property type="entry name" value="NAD(P)-bd_dom_sf"/>
</dbReference>
<dbReference type="PROSITE" id="PS00061">
    <property type="entry name" value="ADH_SHORT"/>
    <property type="match status" value="1"/>
</dbReference>
<dbReference type="AlphaFoldDB" id="A0A319CUN4"/>
<dbReference type="Proteomes" id="UP000247810">
    <property type="component" value="Unassembled WGS sequence"/>
</dbReference>
<dbReference type="GO" id="GO:0016616">
    <property type="term" value="F:oxidoreductase activity, acting on the CH-OH group of donors, NAD or NADP as acceptor"/>
    <property type="evidence" value="ECO:0007669"/>
    <property type="project" value="TreeGrafter"/>
</dbReference>
<proteinExistence type="predicted"/>
<protein>
    <submittedName>
        <fullName evidence="2">NAD(P)-binding protein</fullName>
    </submittedName>
</protein>
<evidence type="ECO:0000313" key="2">
    <source>
        <dbReference type="EMBL" id="PYH88131.1"/>
    </source>
</evidence>
<dbReference type="Pfam" id="PF00106">
    <property type="entry name" value="adh_short"/>
    <property type="match status" value="1"/>
</dbReference>
<keyword evidence="1" id="KW-0521">NADP</keyword>
<dbReference type="EMBL" id="KZ826123">
    <property type="protein sequence ID" value="PYH88131.1"/>
    <property type="molecule type" value="Genomic_DNA"/>
</dbReference>
<dbReference type="PANTHER" id="PTHR45458:SF3">
    <property type="entry name" value="CHAIN DEHYDROGENASE (ATSC), PUTATIVE-RELATED"/>
    <property type="match status" value="1"/>
</dbReference>
<accession>A0A319CUN4</accession>
<reference evidence="2 3" key="1">
    <citation type="submission" date="2018-02" db="EMBL/GenBank/DDBJ databases">
        <title>The genomes of Aspergillus section Nigri reveals drivers in fungal speciation.</title>
        <authorList>
            <consortium name="DOE Joint Genome Institute"/>
            <person name="Vesth T.C."/>
            <person name="Nybo J."/>
            <person name="Theobald S."/>
            <person name="Brandl J."/>
            <person name="Frisvad J.C."/>
            <person name="Nielsen K.F."/>
            <person name="Lyhne E.K."/>
            <person name="Kogle M.E."/>
            <person name="Kuo A."/>
            <person name="Riley R."/>
            <person name="Clum A."/>
            <person name="Nolan M."/>
            <person name="Lipzen A."/>
            <person name="Salamov A."/>
            <person name="Henrissat B."/>
            <person name="Wiebenga A."/>
            <person name="De vries R.P."/>
            <person name="Grigoriev I.V."/>
            <person name="Mortensen U.H."/>
            <person name="Andersen M.R."/>
            <person name="Baker S.E."/>
        </authorList>
    </citation>
    <scope>NUCLEOTIDE SEQUENCE [LARGE SCALE GENOMIC DNA]</scope>
    <source>
        <strain evidence="2 3">CBS 707.79</strain>
    </source>
</reference>
<dbReference type="PRINTS" id="PR00081">
    <property type="entry name" value="GDHRDH"/>
</dbReference>
<evidence type="ECO:0000256" key="1">
    <source>
        <dbReference type="ARBA" id="ARBA00022857"/>
    </source>
</evidence>
<dbReference type="InterPro" id="IPR052184">
    <property type="entry name" value="SDR_enzymes"/>
</dbReference>
<dbReference type="OrthoDB" id="7289984at2759"/>
<dbReference type="GO" id="GO:0044550">
    <property type="term" value="P:secondary metabolite biosynthetic process"/>
    <property type="evidence" value="ECO:0007669"/>
    <property type="project" value="UniProtKB-ARBA"/>
</dbReference>
<dbReference type="Gene3D" id="3.40.50.720">
    <property type="entry name" value="NAD(P)-binding Rossmann-like Domain"/>
    <property type="match status" value="1"/>
</dbReference>
<dbReference type="InterPro" id="IPR020904">
    <property type="entry name" value="Sc_DH/Rdtase_CS"/>
</dbReference>
<keyword evidence="3" id="KW-1185">Reference proteome</keyword>
<dbReference type="PANTHER" id="PTHR45458">
    <property type="entry name" value="SHORT-CHAIN DEHYDROGENASE/REDUCTASE SDR"/>
    <property type="match status" value="1"/>
</dbReference>
<name>A0A319CUN4_9EURO</name>
<gene>
    <name evidence="2" type="ORF">BO71DRAFT_392144</name>
</gene>
<evidence type="ECO:0000313" key="3">
    <source>
        <dbReference type="Proteomes" id="UP000247810"/>
    </source>
</evidence>
<sequence>MPSYLITGGSRGIGWEFGRQLASNPDNTVIGLVRNTSATEKKVSEELQGQSNVHVVRGDITDYASLQTAVADTAQITGGSLDCLIANAGAVSHFDAYDPIGVLGEKPGALEEEMMNMFKVNVVGNTHLFNLFVPLIRKGTLKKVIAISSGQAALDMIPRLEIEAASVYATSKAALNTVVAKFSAQYAKEGILFLSICPGMVDTGRYDEATPEQKHRLKKMLDSFVSYAPHFKGPSTTETAIKDVLSVIDRAAVERGDGGTFVSHYGNKQWL</sequence>
<dbReference type="VEuPathDB" id="FungiDB:BO71DRAFT_392144"/>
<dbReference type="SUPFAM" id="SSF51735">
    <property type="entry name" value="NAD(P)-binding Rossmann-fold domains"/>
    <property type="match status" value="1"/>
</dbReference>